<evidence type="ECO:0000256" key="6">
    <source>
        <dbReference type="ARBA" id="ARBA00023235"/>
    </source>
</evidence>
<dbReference type="HAMAP" id="MF_00147_B">
    <property type="entry name" value="TIM_B"/>
    <property type="match status" value="1"/>
</dbReference>
<gene>
    <name evidence="7 9" type="primary">tpiA</name>
    <name evidence="9" type="ORF">V6X30_05310</name>
</gene>
<comment type="pathway">
    <text evidence="7 8">Carbohydrate degradation; glycolysis; D-glyceraldehyde 3-phosphate from glycerone phosphate: step 1/1.</text>
</comment>
<dbReference type="PANTHER" id="PTHR21139:SF42">
    <property type="entry name" value="TRIOSEPHOSPHATE ISOMERASE"/>
    <property type="match status" value="1"/>
</dbReference>
<keyword evidence="3 7" id="KW-0312">Gluconeogenesis</keyword>
<dbReference type="PANTHER" id="PTHR21139">
    <property type="entry name" value="TRIOSEPHOSPHATE ISOMERASE"/>
    <property type="match status" value="1"/>
</dbReference>
<dbReference type="RefSeq" id="WP_367983601.1">
    <property type="nucleotide sequence ID" value="NZ_JBAKFF010000001.1"/>
</dbReference>
<keyword evidence="5 7" id="KW-0324">Glycolysis</keyword>
<feature type="binding site" evidence="7">
    <location>
        <position position="212"/>
    </location>
    <ligand>
        <name>substrate</name>
    </ligand>
</feature>
<evidence type="ECO:0000313" key="10">
    <source>
        <dbReference type="Proteomes" id="UP001556637"/>
    </source>
</evidence>
<evidence type="ECO:0000256" key="1">
    <source>
        <dbReference type="ARBA" id="ARBA00004939"/>
    </source>
</evidence>
<protein>
    <recommendedName>
        <fullName evidence="7 8">Triosephosphate isomerase</fullName>
        <shortName evidence="7">TIM</shortName>
        <shortName evidence="7">TPI</shortName>
        <ecNumber evidence="7 8">5.3.1.1</ecNumber>
    </recommendedName>
    <alternativeName>
        <fullName evidence="7">Triose-phosphate isomerase</fullName>
    </alternativeName>
</protein>
<dbReference type="Pfam" id="PF00121">
    <property type="entry name" value="TIM"/>
    <property type="match status" value="1"/>
</dbReference>
<dbReference type="InterPro" id="IPR000652">
    <property type="entry name" value="Triosephosphate_isomerase"/>
</dbReference>
<name>A0ABV3T6J0_9GAMM</name>
<dbReference type="InterPro" id="IPR013785">
    <property type="entry name" value="Aldolase_TIM"/>
</dbReference>
<keyword evidence="10" id="KW-1185">Reference proteome</keyword>
<evidence type="ECO:0000256" key="3">
    <source>
        <dbReference type="ARBA" id="ARBA00022432"/>
    </source>
</evidence>
<evidence type="ECO:0000313" key="9">
    <source>
        <dbReference type="EMBL" id="MEX0430820.1"/>
    </source>
</evidence>
<dbReference type="Proteomes" id="UP001556637">
    <property type="component" value="Unassembled WGS sequence"/>
</dbReference>
<evidence type="ECO:0000256" key="4">
    <source>
        <dbReference type="ARBA" id="ARBA00022490"/>
    </source>
</evidence>
<dbReference type="EMBL" id="JBAKFF010000001">
    <property type="protein sequence ID" value="MEX0430820.1"/>
    <property type="molecule type" value="Genomic_DNA"/>
</dbReference>
<dbReference type="EC" id="5.3.1.1" evidence="7 8"/>
<dbReference type="CDD" id="cd00311">
    <property type="entry name" value="TIM"/>
    <property type="match status" value="1"/>
</dbReference>
<keyword evidence="4 7" id="KW-0963">Cytoplasm</keyword>
<comment type="pathway">
    <text evidence="7 8">Carbohydrate biosynthesis; gluconeogenesis.</text>
</comment>
<comment type="subunit">
    <text evidence="7 8">Homodimer.</text>
</comment>
<dbReference type="NCBIfam" id="TIGR00419">
    <property type="entry name" value="tim"/>
    <property type="match status" value="1"/>
</dbReference>
<comment type="similarity">
    <text evidence="2 7 8">Belongs to the triosephosphate isomerase family.</text>
</comment>
<organism evidence="9 10">
    <name type="scientific">Spiribacter insolitus</name>
    <dbReference type="NCBI Taxonomy" id="3122417"/>
    <lineage>
        <taxon>Bacteria</taxon>
        <taxon>Pseudomonadati</taxon>
        <taxon>Pseudomonadota</taxon>
        <taxon>Gammaproteobacteria</taxon>
        <taxon>Chromatiales</taxon>
        <taxon>Ectothiorhodospiraceae</taxon>
        <taxon>Spiribacter</taxon>
    </lineage>
</organism>
<dbReference type="PROSITE" id="PS00171">
    <property type="entry name" value="TIM_1"/>
    <property type="match status" value="1"/>
</dbReference>
<sequence length="252" mass="26297">MRTPLIAGNWKMNGLSADAMALADAVVERAAGLDGIETVMCPPFVHLPMVGDRLKEGVRLGAQNCADAEQGARTGEIAADMLADLGVSYVILGHSERRQFYGEDDAAIAARYAQALKARLRPILCVGETLEERDAGRTQAVVAEQINGVVDRLESAAGLGGGVIAYEPVWAIGTGRTATAEQAQGVHAFIREILAERQPALADEMRLLYGGSMKPANAADLLAQPDVDGGLIGGASLDAEDFVAICAAAARG</sequence>
<comment type="function">
    <text evidence="7">Involved in the gluconeogenesis. Catalyzes stereospecifically the conversion of dihydroxyacetone phosphate (DHAP) to D-glyceraldehyde-3-phosphate (G3P).</text>
</comment>
<dbReference type="InterPro" id="IPR020861">
    <property type="entry name" value="Triosephosphate_isomerase_AS"/>
</dbReference>
<comment type="subcellular location">
    <subcellularLocation>
        <location evidence="7 8">Cytoplasm</location>
    </subcellularLocation>
</comment>
<evidence type="ECO:0000256" key="8">
    <source>
        <dbReference type="RuleBase" id="RU363013"/>
    </source>
</evidence>
<feature type="active site" description="Proton acceptor" evidence="7">
    <location>
        <position position="167"/>
    </location>
</feature>
<dbReference type="InterPro" id="IPR035990">
    <property type="entry name" value="TIM_sf"/>
</dbReference>
<evidence type="ECO:0000256" key="5">
    <source>
        <dbReference type="ARBA" id="ARBA00023152"/>
    </source>
</evidence>
<dbReference type="GO" id="GO:0004807">
    <property type="term" value="F:triose-phosphate isomerase activity"/>
    <property type="evidence" value="ECO:0007669"/>
    <property type="project" value="UniProtKB-EC"/>
</dbReference>
<reference evidence="9 10" key="1">
    <citation type="submission" date="2024-02" db="EMBL/GenBank/DDBJ databases">
        <title>New especies of Spiribacter isolated from saline water.</title>
        <authorList>
            <person name="Leon M.J."/>
            <person name="De La Haba R."/>
            <person name="Sanchez-Porro C."/>
            <person name="Ventosa A."/>
        </authorList>
    </citation>
    <scope>NUCLEOTIDE SEQUENCE [LARGE SCALE GENOMIC DNA]</scope>
    <source>
        <strain evidence="10">ag22IC4-189</strain>
    </source>
</reference>
<comment type="catalytic activity">
    <reaction evidence="7 8">
        <text>D-glyceraldehyde 3-phosphate = dihydroxyacetone phosphate</text>
        <dbReference type="Rhea" id="RHEA:18585"/>
        <dbReference type="ChEBI" id="CHEBI:57642"/>
        <dbReference type="ChEBI" id="CHEBI:59776"/>
        <dbReference type="EC" id="5.3.1.1"/>
    </reaction>
</comment>
<proteinExistence type="inferred from homology"/>
<evidence type="ECO:0000256" key="2">
    <source>
        <dbReference type="ARBA" id="ARBA00007422"/>
    </source>
</evidence>
<comment type="pathway">
    <text evidence="1">Carbohydrate metabolism; erythritol degradation.</text>
</comment>
<feature type="binding site" evidence="7">
    <location>
        <begin position="233"/>
        <end position="234"/>
    </location>
    <ligand>
        <name>substrate</name>
    </ligand>
</feature>
<dbReference type="SUPFAM" id="SSF51351">
    <property type="entry name" value="Triosephosphate isomerase (TIM)"/>
    <property type="match status" value="1"/>
</dbReference>
<feature type="active site" description="Electrophile" evidence="7">
    <location>
        <position position="94"/>
    </location>
</feature>
<evidence type="ECO:0000256" key="7">
    <source>
        <dbReference type="HAMAP-Rule" id="MF_00147"/>
    </source>
</evidence>
<feature type="binding site" evidence="7">
    <location>
        <begin position="9"/>
        <end position="11"/>
    </location>
    <ligand>
        <name>substrate</name>
    </ligand>
</feature>
<dbReference type="PROSITE" id="PS51440">
    <property type="entry name" value="TIM_2"/>
    <property type="match status" value="1"/>
</dbReference>
<accession>A0ABV3T6J0</accession>
<dbReference type="InterPro" id="IPR022896">
    <property type="entry name" value="TrioseP_Isoase_bac/euk"/>
</dbReference>
<dbReference type="Gene3D" id="3.20.20.70">
    <property type="entry name" value="Aldolase class I"/>
    <property type="match status" value="1"/>
</dbReference>
<comment type="caution">
    <text evidence="9">The sequence shown here is derived from an EMBL/GenBank/DDBJ whole genome shotgun (WGS) entry which is preliminary data.</text>
</comment>
<keyword evidence="6 7" id="KW-0413">Isomerase</keyword>
<feature type="binding site" evidence="7">
    <location>
        <position position="173"/>
    </location>
    <ligand>
        <name>substrate</name>
    </ligand>
</feature>